<sequence length="125" mass="14676">MFARRRAHENLTTESSWKLQNTVHEWEWKIHNSPQNNLHSEFPILTQETRYEISLTCPVLKLEAPRQLPRAAAPSSVLPPQASKSNTEQRTPPEFVYQCEWKCPYEILGRKWSKVTMNEAILDEE</sequence>
<dbReference type="Proteomes" id="UP000634136">
    <property type="component" value="Unassembled WGS sequence"/>
</dbReference>
<name>A0A834TP92_9FABA</name>
<feature type="region of interest" description="Disordered" evidence="1">
    <location>
        <begin position="70"/>
        <end position="91"/>
    </location>
</feature>
<evidence type="ECO:0000313" key="3">
    <source>
        <dbReference type="Proteomes" id="UP000634136"/>
    </source>
</evidence>
<comment type="caution">
    <text evidence="2">The sequence shown here is derived from an EMBL/GenBank/DDBJ whole genome shotgun (WGS) entry which is preliminary data.</text>
</comment>
<dbReference type="EMBL" id="JAAIUW010000006">
    <property type="protein sequence ID" value="KAF7826288.1"/>
    <property type="molecule type" value="Genomic_DNA"/>
</dbReference>
<dbReference type="AlphaFoldDB" id="A0A834TP92"/>
<gene>
    <name evidence="2" type="ORF">G2W53_017452</name>
</gene>
<reference evidence="2" key="1">
    <citation type="submission" date="2020-09" db="EMBL/GenBank/DDBJ databases">
        <title>Genome-Enabled Discovery of Anthraquinone Biosynthesis in Senna tora.</title>
        <authorList>
            <person name="Kang S.-H."/>
            <person name="Pandey R.P."/>
            <person name="Lee C.-M."/>
            <person name="Sim J.-S."/>
            <person name="Jeong J.-T."/>
            <person name="Choi B.-S."/>
            <person name="Jung M."/>
            <person name="Ginzburg D."/>
            <person name="Zhao K."/>
            <person name="Won S.Y."/>
            <person name="Oh T.-J."/>
            <person name="Yu Y."/>
            <person name="Kim N.-H."/>
            <person name="Lee O.R."/>
            <person name="Lee T.-H."/>
            <person name="Bashyal P."/>
            <person name="Kim T.-S."/>
            <person name="Lee W.-H."/>
            <person name="Kawkins C."/>
            <person name="Kim C.-K."/>
            <person name="Kim J.S."/>
            <person name="Ahn B.O."/>
            <person name="Rhee S.Y."/>
            <person name="Sohng J.K."/>
        </authorList>
    </citation>
    <scope>NUCLEOTIDE SEQUENCE</scope>
    <source>
        <tissue evidence="2">Leaf</tissue>
    </source>
</reference>
<protein>
    <submittedName>
        <fullName evidence="2">Uncharacterized protein</fullName>
    </submittedName>
</protein>
<proteinExistence type="predicted"/>
<accession>A0A834TP92</accession>
<keyword evidence="3" id="KW-1185">Reference proteome</keyword>
<organism evidence="2 3">
    <name type="scientific">Senna tora</name>
    <dbReference type="NCBI Taxonomy" id="362788"/>
    <lineage>
        <taxon>Eukaryota</taxon>
        <taxon>Viridiplantae</taxon>
        <taxon>Streptophyta</taxon>
        <taxon>Embryophyta</taxon>
        <taxon>Tracheophyta</taxon>
        <taxon>Spermatophyta</taxon>
        <taxon>Magnoliopsida</taxon>
        <taxon>eudicotyledons</taxon>
        <taxon>Gunneridae</taxon>
        <taxon>Pentapetalae</taxon>
        <taxon>rosids</taxon>
        <taxon>fabids</taxon>
        <taxon>Fabales</taxon>
        <taxon>Fabaceae</taxon>
        <taxon>Caesalpinioideae</taxon>
        <taxon>Cassia clade</taxon>
        <taxon>Senna</taxon>
    </lineage>
</organism>
<evidence type="ECO:0000313" key="2">
    <source>
        <dbReference type="EMBL" id="KAF7826288.1"/>
    </source>
</evidence>
<evidence type="ECO:0000256" key="1">
    <source>
        <dbReference type="SAM" id="MobiDB-lite"/>
    </source>
</evidence>